<dbReference type="Proteomes" id="UP001234178">
    <property type="component" value="Unassembled WGS sequence"/>
</dbReference>
<organism evidence="1 2">
    <name type="scientific">Daphnia magna</name>
    <dbReference type="NCBI Taxonomy" id="35525"/>
    <lineage>
        <taxon>Eukaryota</taxon>
        <taxon>Metazoa</taxon>
        <taxon>Ecdysozoa</taxon>
        <taxon>Arthropoda</taxon>
        <taxon>Crustacea</taxon>
        <taxon>Branchiopoda</taxon>
        <taxon>Diplostraca</taxon>
        <taxon>Cladocera</taxon>
        <taxon>Anomopoda</taxon>
        <taxon>Daphniidae</taxon>
        <taxon>Daphnia</taxon>
    </lineage>
</organism>
<accession>A0ABR0AHU2</accession>
<sequence>MGLFLPNNLIRASENIFQKLTNQVLSRDGGLMETGTRRQTSIAWPVLCDCIVTAGVSNFSDFNTSIGQRRLASSKERRLLFISQKFDTKDYTNYECQIWDTAVQFFYRALTSEVYFINWSKPYASVAILHAFGATQ</sequence>
<evidence type="ECO:0000313" key="2">
    <source>
        <dbReference type="Proteomes" id="UP001234178"/>
    </source>
</evidence>
<evidence type="ECO:0000313" key="1">
    <source>
        <dbReference type="EMBL" id="KAK4024693.1"/>
    </source>
</evidence>
<keyword evidence="2" id="KW-1185">Reference proteome</keyword>
<proteinExistence type="predicted"/>
<dbReference type="EMBL" id="JAOYFB010000037">
    <property type="protein sequence ID" value="KAK4024693.1"/>
    <property type="molecule type" value="Genomic_DNA"/>
</dbReference>
<name>A0ABR0AHU2_9CRUS</name>
<gene>
    <name evidence="1" type="ORF">OUZ56_010115</name>
</gene>
<protein>
    <submittedName>
        <fullName evidence="1">Uncharacterized protein</fullName>
    </submittedName>
</protein>
<reference evidence="1 2" key="1">
    <citation type="journal article" date="2023" name="Nucleic Acids Res.">
        <title>The hologenome of Daphnia magna reveals possible DNA methylation and microbiome-mediated evolution of the host genome.</title>
        <authorList>
            <person name="Chaturvedi A."/>
            <person name="Li X."/>
            <person name="Dhandapani V."/>
            <person name="Marshall H."/>
            <person name="Kissane S."/>
            <person name="Cuenca-Cambronero M."/>
            <person name="Asole G."/>
            <person name="Calvet F."/>
            <person name="Ruiz-Romero M."/>
            <person name="Marangio P."/>
            <person name="Guigo R."/>
            <person name="Rago D."/>
            <person name="Mirbahai L."/>
            <person name="Eastwood N."/>
            <person name="Colbourne J.K."/>
            <person name="Zhou J."/>
            <person name="Mallon E."/>
            <person name="Orsini L."/>
        </authorList>
    </citation>
    <scope>NUCLEOTIDE SEQUENCE [LARGE SCALE GENOMIC DNA]</scope>
    <source>
        <strain evidence="1">LRV0_1</strain>
    </source>
</reference>
<comment type="caution">
    <text evidence="1">The sequence shown here is derived from an EMBL/GenBank/DDBJ whole genome shotgun (WGS) entry which is preliminary data.</text>
</comment>